<keyword evidence="11" id="KW-0175">Coiled coil</keyword>
<evidence type="ECO:0000256" key="8">
    <source>
        <dbReference type="ARBA" id="ARBA00023163"/>
    </source>
</evidence>
<keyword evidence="5" id="KW-0597">Phosphoprotein</keyword>
<evidence type="ECO:0000256" key="6">
    <source>
        <dbReference type="ARBA" id="ARBA00022679"/>
    </source>
</evidence>
<dbReference type="InterPro" id="IPR043502">
    <property type="entry name" value="DNA/RNA_pol_sf"/>
</dbReference>
<dbReference type="PROSITE" id="PS50075">
    <property type="entry name" value="CARRIER"/>
    <property type="match status" value="1"/>
</dbReference>
<evidence type="ECO:0000256" key="7">
    <source>
        <dbReference type="ARBA" id="ARBA00022695"/>
    </source>
</evidence>
<dbReference type="EMBL" id="CAXAMM010000114">
    <property type="protein sequence ID" value="CAK8985975.1"/>
    <property type="molecule type" value="Genomic_DNA"/>
</dbReference>
<dbReference type="InterPro" id="IPR029262">
    <property type="entry name" value="RPOL_N"/>
</dbReference>
<dbReference type="InterPro" id="IPR011990">
    <property type="entry name" value="TPR-like_helical_dom_sf"/>
</dbReference>
<protein>
    <recommendedName>
        <fullName evidence="2 10">DNA-directed RNA polymerase</fullName>
        <ecNumber evidence="2 10">2.7.7.6</ecNumber>
    </recommendedName>
</protein>
<dbReference type="SUPFAM" id="SSF56672">
    <property type="entry name" value="DNA/RNA polymerases"/>
    <property type="match status" value="2"/>
</dbReference>
<keyword evidence="16" id="KW-1185">Reference proteome</keyword>
<dbReference type="SUPFAM" id="SSF48452">
    <property type="entry name" value="TPR-like"/>
    <property type="match status" value="3"/>
</dbReference>
<dbReference type="EC" id="2.7.7.6" evidence="2 10"/>
<keyword evidence="4 10" id="KW-0240">DNA-directed RNA polymerase</keyword>
<comment type="caution">
    <text evidence="15">The sequence shown here is derived from an EMBL/GenBank/DDBJ whole genome shotgun (WGS) entry which is preliminary data.</text>
</comment>
<dbReference type="PANTHER" id="PTHR10102:SF0">
    <property type="entry name" value="DNA-DIRECTED RNA POLYMERASE, MITOCHONDRIAL"/>
    <property type="match status" value="1"/>
</dbReference>
<feature type="transmembrane region" description="Helical" evidence="13">
    <location>
        <begin position="724"/>
        <end position="743"/>
    </location>
</feature>
<dbReference type="PROSITE" id="PS00489">
    <property type="entry name" value="RNA_POL_PHAGE_2"/>
    <property type="match status" value="1"/>
</dbReference>
<dbReference type="Proteomes" id="UP001642464">
    <property type="component" value="Unassembled WGS sequence"/>
</dbReference>
<keyword evidence="7 10" id="KW-0548">Nucleotidyltransferase</keyword>
<dbReference type="Pfam" id="PF00940">
    <property type="entry name" value="RNA_pol"/>
    <property type="match status" value="1"/>
</dbReference>
<dbReference type="InterPro" id="IPR002092">
    <property type="entry name" value="DNA-dir_Rpol_phage-type"/>
</dbReference>
<feature type="region of interest" description="Disordered" evidence="12">
    <location>
        <begin position="2057"/>
        <end position="2083"/>
    </location>
</feature>
<keyword evidence="13" id="KW-0472">Membrane</keyword>
<feature type="transmembrane region" description="Helical" evidence="13">
    <location>
        <begin position="693"/>
        <end position="712"/>
    </location>
</feature>
<dbReference type="Gene3D" id="1.10.150.20">
    <property type="entry name" value="5' to 3' exonuclease, C-terminal subdomain"/>
    <property type="match status" value="1"/>
</dbReference>
<dbReference type="Pfam" id="PF00550">
    <property type="entry name" value="PP-binding"/>
    <property type="match status" value="1"/>
</dbReference>
<keyword evidence="13" id="KW-0812">Transmembrane</keyword>
<feature type="region of interest" description="Disordered" evidence="12">
    <location>
        <begin position="1693"/>
        <end position="1717"/>
    </location>
</feature>
<dbReference type="SMART" id="SM00823">
    <property type="entry name" value="PKS_PP"/>
    <property type="match status" value="1"/>
</dbReference>
<dbReference type="PROSITE" id="PS00900">
    <property type="entry name" value="RNA_POL_PHAGE_1"/>
    <property type="match status" value="1"/>
</dbReference>
<dbReference type="InterPro" id="IPR036736">
    <property type="entry name" value="ACP-like_sf"/>
</dbReference>
<reference evidence="15 16" key="1">
    <citation type="submission" date="2024-02" db="EMBL/GenBank/DDBJ databases">
        <authorList>
            <person name="Chen Y."/>
            <person name="Shah S."/>
            <person name="Dougan E. K."/>
            <person name="Thang M."/>
            <person name="Chan C."/>
        </authorList>
    </citation>
    <scope>NUCLEOTIDE SEQUENCE [LARGE SCALE GENOMIC DNA]</scope>
</reference>
<name>A0ABP0H6Y3_9DINO</name>
<evidence type="ECO:0000259" key="14">
    <source>
        <dbReference type="PROSITE" id="PS50075"/>
    </source>
</evidence>
<evidence type="ECO:0000256" key="2">
    <source>
        <dbReference type="ARBA" id="ARBA00012418"/>
    </source>
</evidence>
<evidence type="ECO:0000313" key="16">
    <source>
        <dbReference type="Proteomes" id="UP001642464"/>
    </source>
</evidence>
<comment type="catalytic activity">
    <reaction evidence="9 10">
        <text>RNA(n) + a ribonucleoside 5'-triphosphate = RNA(n+1) + diphosphate</text>
        <dbReference type="Rhea" id="RHEA:21248"/>
        <dbReference type="Rhea" id="RHEA-COMP:14527"/>
        <dbReference type="Rhea" id="RHEA-COMP:17342"/>
        <dbReference type="ChEBI" id="CHEBI:33019"/>
        <dbReference type="ChEBI" id="CHEBI:61557"/>
        <dbReference type="ChEBI" id="CHEBI:140395"/>
        <dbReference type="EC" id="2.7.7.6"/>
    </reaction>
</comment>
<feature type="coiled-coil region" evidence="11">
    <location>
        <begin position="1175"/>
        <end position="1205"/>
    </location>
</feature>
<feature type="region of interest" description="Disordered" evidence="12">
    <location>
        <begin position="838"/>
        <end position="877"/>
    </location>
</feature>
<evidence type="ECO:0000313" key="15">
    <source>
        <dbReference type="EMBL" id="CAK8985975.1"/>
    </source>
</evidence>
<dbReference type="InterPro" id="IPR009081">
    <property type="entry name" value="PP-bd_ACP"/>
</dbReference>
<keyword evidence="3" id="KW-0596">Phosphopantetheine</keyword>
<gene>
    <name evidence="15" type="ORF">SCF082_LOCUS358</name>
</gene>
<evidence type="ECO:0000256" key="12">
    <source>
        <dbReference type="SAM" id="MobiDB-lite"/>
    </source>
</evidence>
<sequence>MDLARRLQSKAKLVKLGQVVALPVRRALHTDYHGRLPMPLYSLQGPKARLKDLQVALREIEQGESEGTGDSHVEELESLHEKFINAGTTKEKLREKIQMYLAGEVHSEVVEALDARLLACHDVLLEDLSEPLLEGFLQDVKRFQSPNEVVGGGMDQVREELYGPTALPILTSDAKAKACFSGAEPRRRQLVIVAGAQPVTRWEAELAPNGGGVKQTSGRAVRTVGSAWHPAVQMERYHLDAKINLKDDPGGQQWKQRWRQAAYTDARRTVQFGSCLADMLIEYAEVDLAAHQVASSSTSASPRLVKAFNHRLRREGKKKVGVVSLDPQVRAMVDEVGLWRFIHPKHKPMILPPAPWRPGGFRPQGPYLIHKVEFVRTNAQQLTNLPSYNPTSVARVMDFLGQVPWKVNGRILRLMRQASIFYGADEYLEELKKKYAHDHEIAAMKNLLPGEADPNAAGVAQSQDKMLKVEKDNENRSLKTKRLFPTANKPDPMPQNLAFLFTKITPEQMMYMWNVLTAIFIGQVLMVIAYCGALATLPDYWWTCTLLFGIPFSYIAIQQIYIDHDVMHGATFPVYDWQKYLTHPFADFFSLPWEEFVLEHNRHHASTVDLLIQGEFGWDPEEFHYALQQWAGPFSTNWYKYILTVPWIPVIHFFGLNDTGSLFALEWWMHFPDEGAGGKCNKDFWNKWVPRRLYHNAFVVTLWALVWLLGTYPLGRPLSEGWRFMFTVSFFARIGFSAAWMFITNFTHSLPWNEFLAQDPGRTWPILHNVMALVLGGKHRWNEMLFHDVHHAFPNAVGTLSQRGRFHGWEKVHDAAAEVLHRGLWKPNGDEETQMQKTQKKRSLMMKSGVGQGGRPAAPDQQVPKLPAEDEELTDAERKDRRIRHFNAQRLCRELQSERPTFELKLQVAEEFLHAEKVYFPHNVDFRGRSYPIPPHLNHIGDDVSRGLLQFAEGKALGPEGLFWLKVNLANLFGKNKVSLEDRAAWVDAQRETIVKVVKDPLKAENVEWWSKADDGPWQALARCFELEEIWASPRPQEYISHLPVHMDGSCNGLQHYAALGRDVKGGEAVNLVPAEKPQDVYTVVLNVVKRKVQEDADSTDESKEVKRVKARRLQELDVLQRKVVKQTIMTICYGVTRATHDLFEYAQGSVHQPEEDDDGIIFLPHLRTDPAMSEAQARALLTQAERHNDEEESKEAEAKAEEALRYLRSTPEAIPGPADAVRILALVSSSRGERKAALQRIAAERALLKSPRAQAVLTLAFAEIANSRCGSKRREEALKAALEAVEAFRSLGEQRMEGWALVALAHTHVQRGTKSEIPEELDRALDAASQAEELLRAVGDRVGEGKALHTIAVALSFQNEVDEAVARSWELVSYWRDLGYRRLEAFQQECVSEWELARHRPEEALEAAQAALEQKALREAQETADVRMPSRSAAALIHASNAYLTMGMTEEALKLSKERLEVFQKNADFESEVVAQSSIVSVYVNSDRLQEAADVAEETLRKIRKRSSTRLLKCWESDLLQTLAKIYLKAEDAERAEHTIDQAMKLADEQKDRKSLAACYLLQSELALLKKENRLGLKAAMKSRDLSRKTGTKKGEASALLQLCSAYCARGELKRGAAVTVEAQRIFNSVADREGEADALRMQAEVRMHLNDFTRAIAASRRCRELQREMGDRKSEAWACIQLAQTLLSAASEEEKQEMDRRAKAKEEKAKNEGKVLEEKAETDWFQAETQVAEEDEERPARAAFERALQSAKDALHISRPLEDDQLLVRALLSLATAHMMSLEPEDSHKCIDEGMPLAQTVSDSSAEGHFFLLKAQLAEFDGAKGYPQAKEFANEALKLFQMQHDESGEAAVEAILKRITPKTVGVRPTNTGGVSYFAGEGEEMEEYWEEEVYEEIVGGGPVAGGQGQVQPYSGPTKEEVVSVVSDVALGLIGVESLDNDEPLMDAGLDSLAAVEFGNTLAREFSGIALPSTMMFDFPSVKLLSEFIESSMRENHEKAQASLQNAPSGAGAGQVVKRTRMVKKFRPKPRAARQAPPRQMQFNQVAEPIQIVQPMMQGGTMGGAPAASQQLASGPGPYKGRG</sequence>
<comment type="function">
    <text evidence="10">DNA-dependent RNA polymerase catalyzes the transcription of DNA into RNA using the four ribonucleoside triphosphates as substrates.</text>
</comment>
<evidence type="ECO:0000256" key="3">
    <source>
        <dbReference type="ARBA" id="ARBA00022450"/>
    </source>
</evidence>
<dbReference type="Gene3D" id="1.10.287.280">
    <property type="match status" value="1"/>
</dbReference>
<feature type="domain" description="Carrier" evidence="14">
    <location>
        <begin position="1917"/>
        <end position="1993"/>
    </location>
</feature>
<evidence type="ECO:0000256" key="13">
    <source>
        <dbReference type="SAM" id="Phobius"/>
    </source>
</evidence>
<comment type="similarity">
    <text evidence="1 10">Belongs to the phage and mitochondrial RNA polymerase family.</text>
</comment>
<proteinExistence type="inferred from homology"/>
<keyword evidence="8 10" id="KW-0804">Transcription</keyword>
<keyword evidence="6 10" id="KW-0808">Transferase</keyword>
<dbReference type="Gene3D" id="1.25.40.10">
    <property type="entry name" value="Tetratricopeptide repeat domain"/>
    <property type="match status" value="3"/>
</dbReference>
<dbReference type="InterPro" id="IPR046950">
    <property type="entry name" value="DNA-dir_Rpol_C_phage-type"/>
</dbReference>
<keyword evidence="13" id="KW-1133">Transmembrane helix</keyword>
<dbReference type="Pfam" id="PF14700">
    <property type="entry name" value="RPOL_N"/>
    <property type="match status" value="1"/>
</dbReference>
<feature type="transmembrane region" description="Helical" evidence="13">
    <location>
        <begin position="511"/>
        <end position="534"/>
    </location>
</feature>
<evidence type="ECO:0000256" key="5">
    <source>
        <dbReference type="ARBA" id="ARBA00022553"/>
    </source>
</evidence>
<dbReference type="Gene3D" id="1.10.1200.10">
    <property type="entry name" value="ACP-like"/>
    <property type="match status" value="1"/>
</dbReference>
<dbReference type="SMART" id="SM00028">
    <property type="entry name" value="TPR"/>
    <property type="match status" value="5"/>
</dbReference>
<dbReference type="InterPro" id="IPR019734">
    <property type="entry name" value="TPR_rpt"/>
</dbReference>
<feature type="transmembrane region" description="Helical" evidence="13">
    <location>
        <begin position="540"/>
        <end position="557"/>
    </location>
</feature>
<dbReference type="InterPro" id="IPR020806">
    <property type="entry name" value="PKS_PP-bd"/>
</dbReference>
<evidence type="ECO:0000256" key="11">
    <source>
        <dbReference type="SAM" id="Coils"/>
    </source>
</evidence>
<dbReference type="SUPFAM" id="SSF47336">
    <property type="entry name" value="ACP-like"/>
    <property type="match status" value="1"/>
</dbReference>
<dbReference type="PANTHER" id="PTHR10102">
    <property type="entry name" value="DNA-DIRECTED RNA POLYMERASE, MITOCHONDRIAL"/>
    <property type="match status" value="1"/>
</dbReference>
<evidence type="ECO:0000256" key="10">
    <source>
        <dbReference type="RuleBase" id="RU003805"/>
    </source>
</evidence>
<evidence type="ECO:0000256" key="9">
    <source>
        <dbReference type="ARBA" id="ARBA00048552"/>
    </source>
</evidence>
<organism evidence="15 16">
    <name type="scientific">Durusdinium trenchii</name>
    <dbReference type="NCBI Taxonomy" id="1381693"/>
    <lineage>
        <taxon>Eukaryota</taxon>
        <taxon>Sar</taxon>
        <taxon>Alveolata</taxon>
        <taxon>Dinophyceae</taxon>
        <taxon>Suessiales</taxon>
        <taxon>Symbiodiniaceae</taxon>
        <taxon>Durusdinium</taxon>
    </lineage>
</organism>
<accession>A0ABP0H6Y3</accession>
<feature type="compositionally biased region" description="Basic and acidic residues" evidence="12">
    <location>
        <begin position="1699"/>
        <end position="1717"/>
    </location>
</feature>
<evidence type="ECO:0000256" key="4">
    <source>
        <dbReference type="ARBA" id="ARBA00022478"/>
    </source>
</evidence>
<dbReference type="SMART" id="SM01311">
    <property type="entry name" value="RPOL_N"/>
    <property type="match status" value="1"/>
</dbReference>
<evidence type="ECO:0000256" key="1">
    <source>
        <dbReference type="ARBA" id="ARBA00009493"/>
    </source>
</evidence>